<dbReference type="RefSeq" id="WP_220809969.1">
    <property type="nucleotide sequence ID" value="NZ_BPMK01000018.1"/>
</dbReference>
<accession>A0ABQ4Q8M0</accession>
<protein>
    <recommendedName>
        <fullName evidence="4">Lipid A deacylase LpxR family protein</fullName>
    </recommendedName>
</protein>
<gene>
    <name evidence="2" type="ORF">NCCP691_35670</name>
</gene>
<evidence type="ECO:0000313" key="3">
    <source>
        <dbReference type="Proteomes" id="UP000887222"/>
    </source>
</evidence>
<name>A0ABQ4Q8M0_9BURK</name>
<proteinExistence type="predicted"/>
<feature type="signal peptide" evidence="1">
    <location>
        <begin position="1"/>
        <end position="22"/>
    </location>
</feature>
<dbReference type="InterPro" id="IPR037107">
    <property type="entry name" value="Put_OMP_sf"/>
</dbReference>
<organism evidence="2 3">
    <name type="scientific">Noviherbaspirillum aridicola</name>
    <dbReference type="NCBI Taxonomy" id="2849687"/>
    <lineage>
        <taxon>Bacteria</taxon>
        <taxon>Pseudomonadati</taxon>
        <taxon>Pseudomonadota</taxon>
        <taxon>Betaproteobacteria</taxon>
        <taxon>Burkholderiales</taxon>
        <taxon>Oxalobacteraceae</taxon>
        <taxon>Noviherbaspirillum</taxon>
    </lineage>
</organism>
<evidence type="ECO:0008006" key="4">
    <source>
        <dbReference type="Google" id="ProtNLM"/>
    </source>
</evidence>
<evidence type="ECO:0000313" key="2">
    <source>
        <dbReference type="EMBL" id="GIZ53553.1"/>
    </source>
</evidence>
<evidence type="ECO:0000256" key="1">
    <source>
        <dbReference type="SAM" id="SignalP"/>
    </source>
</evidence>
<comment type="caution">
    <text evidence="2">The sequence shown here is derived from an EMBL/GenBank/DDBJ whole genome shotgun (WGS) entry which is preliminary data.</text>
</comment>
<dbReference type="Pfam" id="PF09982">
    <property type="entry name" value="LpxR"/>
    <property type="match status" value="1"/>
</dbReference>
<keyword evidence="3" id="KW-1185">Reference proteome</keyword>
<dbReference type="InterPro" id="IPR018707">
    <property type="entry name" value="LpxR"/>
</dbReference>
<dbReference type="Proteomes" id="UP000887222">
    <property type="component" value="Unassembled WGS sequence"/>
</dbReference>
<reference evidence="2 3" key="1">
    <citation type="journal article" date="2022" name="Int. J. Syst. Evol. Microbiol.">
        <title>Noviherbaspirillum aridicola sp. nov., isolated from an arid soil in Pakistan.</title>
        <authorList>
            <person name="Khan I.U."/>
            <person name="Saqib M."/>
            <person name="Amin A."/>
            <person name="Hussain F."/>
            <person name="Li L."/>
            <person name="Liu Y.H."/>
            <person name="Fang B.Z."/>
            <person name="Ahmed I."/>
            <person name="Li W.J."/>
        </authorList>
    </citation>
    <scope>NUCLEOTIDE SEQUENCE [LARGE SCALE GENOMIC DNA]</scope>
    <source>
        <strain evidence="2 3">NCCP-691</strain>
    </source>
</reference>
<sequence>MRPISLIVSVLLLTGLQPPAHAQGFFSDFAAARERGTVTHRVDIDNDTLLMNRDDGFYSSGMRYTRLYSLGSGGGLDRFGWRLGQELYTASDIKLPPERVGPPDHPYAGWLYLGLFRETHRADGSSAGYGLDVGCIGPCAGGEWTQKNFHRLIDQPLPRGWSRQVRNEFGMVLHGQVTPVRWSLGSSADLAPTIHGRFGNIFTDAGVSLLARAGRLNQLPDQPTLHGFLRASVNAVAWNATLQGGYFSDDDPHTVRPERVVGELELGAVWQQGAWAARLGVVRRGNEIRGLSDSDGAQNFVRLQVSYTP</sequence>
<feature type="chain" id="PRO_5046065178" description="Lipid A deacylase LpxR family protein" evidence="1">
    <location>
        <begin position="23"/>
        <end position="309"/>
    </location>
</feature>
<keyword evidence="1" id="KW-0732">Signal</keyword>
<dbReference type="EMBL" id="BPMK01000018">
    <property type="protein sequence ID" value="GIZ53553.1"/>
    <property type="molecule type" value="Genomic_DNA"/>
</dbReference>
<dbReference type="Gene3D" id="2.40.128.140">
    <property type="entry name" value="Outer membrane protein"/>
    <property type="match status" value="1"/>
</dbReference>